<evidence type="ECO:0000256" key="1">
    <source>
        <dbReference type="SAM" id="MobiDB-lite"/>
    </source>
</evidence>
<name>A0ABM7LPI5_9ACTN</name>
<accession>A0ABM7LPI5</accession>
<dbReference type="Proteomes" id="UP000676967">
    <property type="component" value="Chromosome"/>
</dbReference>
<proteinExistence type="predicted"/>
<evidence type="ECO:0000313" key="3">
    <source>
        <dbReference type="Proteomes" id="UP000676967"/>
    </source>
</evidence>
<dbReference type="RefSeq" id="WP_212847010.1">
    <property type="nucleotide sequence ID" value="NZ_AP023356.1"/>
</dbReference>
<dbReference type="EMBL" id="AP023356">
    <property type="protein sequence ID" value="BCJ41113.1"/>
    <property type="molecule type" value="Genomic_DNA"/>
</dbReference>
<keyword evidence="3" id="KW-1185">Reference proteome</keyword>
<sequence length="98" mass="9452">MTVPVPAASRNASRAIAGPRVPRRLGTAGGRAAGGVVGRYGGAVGGGIGGIGVKRVVGASGDPARLASPHTKQVRPAGSLCVAQATQVQADISDCPGV</sequence>
<feature type="region of interest" description="Disordered" evidence="1">
    <location>
        <begin position="1"/>
        <end position="31"/>
    </location>
</feature>
<gene>
    <name evidence="2" type="ORF">Aiant_17700</name>
</gene>
<organism evidence="2 3">
    <name type="scientific">Actinoplanes ianthinogenes</name>
    <dbReference type="NCBI Taxonomy" id="122358"/>
    <lineage>
        <taxon>Bacteria</taxon>
        <taxon>Bacillati</taxon>
        <taxon>Actinomycetota</taxon>
        <taxon>Actinomycetes</taxon>
        <taxon>Micromonosporales</taxon>
        <taxon>Micromonosporaceae</taxon>
        <taxon>Actinoplanes</taxon>
    </lineage>
</organism>
<reference evidence="2 3" key="1">
    <citation type="submission" date="2020-08" db="EMBL/GenBank/DDBJ databases">
        <title>Whole genome shotgun sequence of Actinoplanes ianthinogenes NBRC 13996.</title>
        <authorList>
            <person name="Komaki H."/>
            <person name="Tamura T."/>
        </authorList>
    </citation>
    <scope>NUCLEOTIDE SEQUENCE [LARGE SCALE GENOMIC DNA]</scope>
    <source>
        <strain evidence="2 3">NBRC 13996</strain>
    </source>
</reference>
<evidence type="ECO:0000313" key="2">
    <source>
        <dbReference type="EMBL" id="BCJ41113.1"/>
    </source>
</evidence>
<protein>
    <submittedName>
        <fullName evidence="2">Uncharacterized protein</fullName>
    </submittedName>
</protein>